<feature type="transmembrane region" description="Helical" evidence="1">
    <location>
        <begin position="14"/>
        <end position="35"/>
    </location>
</feature>
<evidence type="ECO:0008006" key="4">
    <source>
        <dbReference type="Google" id="ProtNLM"/>
    </source>
</evidence>
<dbReference type="EMBL" id="JBHTCS010000028">
    <property type="protein sequence ID" value="MFC7450857.1"/>
    <property type="molecule type" value="Genomic_DNA"/>
</dbReference>
<protein>
    <recommendedName>
        <fullName evidence="4">DUF4760 domain-containing protein</fullName>
    </recommendedName>
</protein>
<reference evidence="3" key="1">
    <citation type="journal article" date="2019" name="Int. J. Syst. Evol. Microbiol.">
        <title>The Global Catalogue of Microorganisms (GCM) 10K type strain sequencing project: providing services to taxonomists for standard genome sequencing and annotation.</title>
        <authorList>
            <consortium name="The Broad Institute Genomics Platform"/>
            <consortium name="The Broad Institute Genome Sequencing Center for Infectious Disease"/>
            <person name="Wu L."/>
            <person name="Ma J."/>
        </authorList>
    </citation>
    <scope>NUCLEOTIDE SEQUENCE [LARGE SCALE GENOMIC DNA]</scope>
    <source>
        <strain evidence="3">ICMP 19430</strain>
    </source>
</reference>
<keyword evidence="3" id="KW-1185">Reference proteome</keyword>
<evidence type="ECO:0000313" key="2">
    <source>
        <dbReference type="EMBL" id="MFC7450857.1"/>
    </source>
</evidence>
<gene>
    <name evidence="2" type="ORF">ACFQS9_23445</name>
</gene>
<evidence type="ECO:0000313" key="3">
    <source>
        <dbReference type="Proteomes" id="UP001596484"/>
    </source>
</evidence>
<name>A0ABW2S4L4_9NOCA</name>
<evidence type="ECO:0000256" key="1">
    <source>
        <dbReference type="SAM" id="Phobius"/>
    </source>
</evidence>
<dbReference type="RefSeq" id="WP_378408951.1">
    <property type="nucleotide sequence ID" value="NZ_JBHTCS010000028.1"/>
</dbReference>
<keyword evidence="1" id="KW-0472">Membrane</keyword>
<organism evidence="2 3">
    <name type="scientific">Rhodococcus daqingensis</name>
    <dbReference type="NCBI Taxonomy" id="2479363"/>
    <lineage>
        <taxon>Bacteria</taxon>
        <taxon>Bacillati</taxon>
        <taxon>Actinomycetota</taxon>
        <taxon>Actinomycetes</taxon>
        <taxon>Mycobacteriales</taxon>
        <taxon>Nocardiaceae</taxon>
        <taxon>Rhodococcus</taxon>
    </lineage>
</organism>
<sequence>MPMEPEPVWTTLEIAKLVVAALIPLSVAGLGWWVARLTKRIEAAQWRNQKLVEKRISLVDTIAPDLNDLYCYFLWIGRWKELSPVDVIALKRKLDHSIHVNRPYLSGSCVNAYNDFISQLFKTFTGPGNDAQLRTTLESSDGSRPDTYRGPTGWNPSWNTMFREEETDRATVKRLYSDLIDQLTEQVGISPRAS</sequence>
<keyword evidence="1" id="KW-0812">Transmembrane</keyword>
<dbReference type="Proteomes" id="UP001596484">
    <property type="component" value="Unassembled WGS sequence"/>
</dbReference>
<comment type="caution">
    <text evidence="2">The sequence shown here is derived from an EMBL/GenBank/DDBJ whole genome shotgun (WGS) entry which is preliminary data.</text>
</comment>
<proteinExistence type="predicted"/>
<accession>A0ABW2S4L4</accession>
<keyword evidence="1" id="KW-1133">Transmembrane helix</keyword>